<keyword evidence="1" id="KW-1133">Transmembrane helix</keyword>
<reference evidence="2 3" key="1">
    <citation type="submission" date="2018-12" db="EMBL/GenBank/DDBJ databases">
        <authorList>
            <person name="Criscuolo A."/>
        </authorList>
    </citation>
    <scope>NUCLEOTIDE SEQUENCE [LARGE SCALE GENOMIC DNA]</scope>
    <source>
        <strain evidence="2">ACIP1116281</strain>
    </source>
</reference>
<evidence type="ECO:0000313" key="3">
    <source>
        <dbReference type="Proteomes" id="UP000268844"/>
    </source>
</evidence>
<dbReference type="Proteomes" id="UP000268844">
    <property type="component" value="Unassembled WGS sequence"/>
</dbReference>
<name>A0A447I6R6_9HYPH</name>
<evidence type="ECO:0000313" key="2">
    <source>
        <dbReference type="EMBL" id="VDS03211.1"/>
    </source>
</evidence>
<keyword evidence="1" id="KW-0812">Transmembrane</keyword>
<dbReference type="AlphaFoldDB" id="A0A447I6R6"/>
<organism evidence="2 3">
    <name type="scientific">Devosia equisanguinis</name>
    <dbReference type="NCBI Taxonomy" id="2490941"/>
    <lineage>
        <taxon>Bacteria</taxon>
        <taxon>Pseudomonadati</taxon>
        <taxon>Pseudomonadota</taxon>
        <taxon>Alphaproteobacteria</taxon>
        <taxon>Hyphomicrobiales</taxon>
        <taxon>Devosiaceae</taxon>
        <taxon>Devosia</taxon>
    </lineage>
</organism>
<dbReference type="EMBL" id="UZWD01000004">
    <property type="protein sequence ID" value="VDS03211.1"/>
    <property type="molecule type" value="Genomic_DNA"/>
</dbReference>
<proteinExistence type="predicted"/>
<keyword evidence="3" id="KW-1185">Reference proteome</keyword>
<evidence type="ECO:0000256" key="1">
    <source>
        <dbReference type="SAM" id="Phobius"/>
    </source>
</evidence>
<dbReference type="RefSeq" id="WP_126148805.1">
    <property type="nucleotide sequence ID" value="NZ_JBHTMH010000001.1"/>
</dbReference>
<accession>A0A447I6R6</accession>
<feature type="transmembrane region" description="Helical" evidence="1">
    <location>
        <begin position="74"/>
        <end position="93"/>
    </location>
</feature>
<protein>
    <submittedName>
        <fullName evidence="2">Uncharacterized protein</fullName>
    </submittedName>
</protein>
<sequence length="107" mass="11880">MRLVLRILGTWLIGLALILLVVDGTKSLAANHIVFTSLSQAWMQVHADSLAAVRAFFDSRFFADLLDTALNSVLTYPAFAVIGVPGILLALLGRRKRSERFLRQEQI</sequence>
<dbReference type="OrthoDB" id="8139648at2"/>
<keyword evidence="1" id="KW-0472">Membrane</keyword>
<gene>
    <name evidence="2" type="ORF">DEVEQU_00331</name>
</gene>